<dbReference type="GeneID" id="27898625"/>
<sequence length="169" mass="19471">MSAISKLTARDQELLPLAWLCLQGEVKIDFQKLAREGGFTNVGSASNAWARIAKKLAIPRGGSKSDKRAKYEAMSTITSPKRKRGEEVEEVKKEKFKVRKEEMVVVEEMKMRKEEEVVVEEMKVKEEEGEEEEEGPVKKRARVRPRIKKEAIDGSREEEEDTYRLSSIW</sequence>
<feature type="region of interest" description="Disordered" evidence="1">
    <location>
        <begin position="61"/>
        <end position="90"/>
    </location>
</feature>
<name>N1QJH4_SPHMS</name>
<dbReference type="Proteomes" id="UP000016931">
    <property type="component" value="Unassembled WGS sequence"/>
</dbReference>
<accession>N1QJH4</accession>
<reference evidence="2 3" key="1">
    <citation type="journal article" date="2012" name="PLoS Pathog.">
        <title>Diverse lifestyles and strategies of plant pathogenesis encoded in the genomes of eighteen Dothideomycetes fungi.</title>
        <authorList>
            <person name="Ohm R.A."/>
            <person name="Feau N."/>
            <person name="Henrissat B."/>
            <person name="Schoch C.L."/>
            <person name="Horwitz B.A."/>
            <person name="Barry K.W."/>
            <person name="Condon B.J."/>
            <person name="Copeland A.C."/>
            <person name="Dhillon B."/>
            <person name="Glaser F."/>
            <person name="Hesse C.N."/>
            <person name="Kosti I."/>
            <person name="LaButti K."/>
            <person name="Lindquist E.A."/>
            <person name="Lucas S."/>
            <person name="Salamov A.A."/>
            <person name="Bradshaw R.E."/>
            <person name="Ciuffetti L."/>
            <person name="Hamelin R.C."/>
            <person name="Kema G.H.J."/>
            <person name="Lawrence C."/>
            <person name="Scott J.A."/>
            <person name="Spatafora J.W."/>
            <person name="Turgeon B.G."/>
            <person name="de Wit P.J.G.M."/>
            <person name="Zhong S."/>
            <person name="Goodwin S.B."/>
            <person name="Grigoriev I.V."/>
        </authorList>
    </citation>
    <scope>NUCLEOTIDE SEQUENCE [LARGE SCALE GENOMIC DNA]</scope>
    <source>
        <strain evidence="2 3">SO2202</strain>
    </source>
</reference>
<evidence type="ECO:0000256" key="1">
    <source>
        <dbReference type="SAM" id="MobiDB-lite"/>
    </source>
</evidence>
<gene>
    <name evidence="2" type="ORF">SEPMUDRAFT_119220</name>
</gene>
<dbReference type="EMBL" id="KB456267">
    <property type="protein sequence ID" value="EMF10689.1"/>
    <property type="molecule type" value="Genomic_DNA"/>
</dbReference>
<proteinExistence type="predicted"/>
<keyword evidence="3" id="KW-1185">Reference proteome</keyword>
<evidence type="ECO:0008006" key="4">
    <source>
        <dbReference type="Google" id="ProtNLM"/>
    </source>
</evidence>
<protein>
    <recommendedName>
        <fullName evidence="4">ARID domain-containing protein</fullName>
    </recommendedName>
</protein>
<organism evidence="2 3">
    <name type="scientific">Sphaerulina musiva (strain SO2202)</name>
    <name type="common">Poplar stem canker fungus</name>
    <name type="synonym">Septoria musiva</name>
    <dbReference type="NCBI Taxonomy" id="692275"/>
    <lineage>
        <taxon>Eukaryota</taxon>
        <taxon>Fungi</taxon>
        <taxon>Dikarya</taxon>
        <taxon>Ascomycota</taxon>
        <taxon>Pezizomycotina</taxon>
        <taxon>Dothideomycetes</taxon>
        <taxon>Dothideomycetidae</taxon>
        <taxon>Mycosphaerellales</taxon>
        <taxon>Mycosphaerellaceae</taxon>
        <taxon>Sphaerulina</taxon>
    </lineage>
</organism>
<dbReference type="HOGENOM" id="CLU_1579490_0_0_1"/>
<dbReference type="RefSeq" id="XP_016758810.1">
    <property type="nucleotide sequence ID" value="XM_016901488.1"/>
</dbReference>
<feature type="region of interest" description="Disordered" evidence="1">
    <location>
        <begin position="121"/>
        <end position="145"/>
    </location>
</feature>
<feature type="region of interest" description="Disordered" evidence="1">
    <location>
        <begin position="150"/>
        <end position="169"/>
    </location>
</feature>
<evidence type="ECO:0000313" key="2">
    <source>
        <dbReference type="EMBL" id="EMF10689.1"/>
    </source>
</evidence>
<evidence type="ECO:0000313" key="3">
    <source>
        <dbReference type="Proteomes" id="UP000016931"/>
    </source>
</evidence>
<dbReference type="OrthoDB" id="5403747at2759"/>
<dbReference type="AlphaFoldDB" id="N1QJH4"/>